<protein>
    <submittedName>
        <fullName evidence="1">Uncharacterized protein</fullName>
    </submittedName>
</protein>
<evidence type="ECO:0000313" key="1">
    <source>
        <dbReference type="EMBL" id="RHZ66084.1"/>
    </source>
</evidence>
<name>A0A397HXZ5_9GLOM</name>
<proteinExistence type="predicted"/>
<dbReference type="AlphaFoldDB" id="A0A397HXZ5"/>
<dbReference type="EMBL" id="PQFF01000283">
    <property type="protein sequence ID" value="RHZ66084.1"/>
    <property type="molecule type" value="Genomic_DNA"/>
</dbReference>
<evidence type="ECO:0000313" key="2">
    <source>
        <dbReference type="Proteomes" id="UP000266861"/>
    </source>
</evidence>
<comment type="caution">
    <text evidence="1">The sequence shown here is derived from an EMBL/GenBank/DDBJ whole genome shotgun (WGS) entry which is preliminary data.</text>
</comment>
<reference evidence="1 2" key="1">
    <citation type="submission" date="2018-08" db="EMBL/GenBank/DDBJ databases">
        <title>Genome and evolution of the arbuscular mycorrhizal fungus Diversispora epigaea (formerly Glomus versiforme) and its bacterial endosymbionts.</title>
        <authorList>
            <person name="Sun X."/>
            <person name="Fei Z."/>
            <person name="Harrison M."/>
        </authorList>
    </citation>
    <scope>NUCLEOTIDE SEQUENCE [LARGE SCALE GENOMIC DNA]</scope>
    <source>
        <strain evidence="1 2">IT104</strain>
    </source>
</reference>
<organism evidence="1 2">
    <name type="scientific">Diversispora epigaea</name>
    <dbReference type="NCBI Taxonomy" id="1348612"/>
    <lineage>
        <taxon>Eukaryota</taxon>
        <taxon>Fungi</taxon>
        <taxon>Fungi incertae sedis</taxon>
        <taxon>Mucoromycota</taxon>
        <taxon>Glomeromycotina</taxon>
        <taxon>Glomeromycetes</taxon>
        <taxon>Diversisporales</taxon>
        <taxon>Diversisporaceae</taxon>
        <taxon>Diversispora</taxon>
    </lineage>
</organism>
<keyword evidence="2" id="KW-1185">Reference proteome</keyword>
<accession>A0A397HXZ5</accession>
<gene>
    <name evidence="1" type="ORF">Glove_309g105</name>
</gene>
<sequence length="69" mass="8316">MANNTWHRWILSYFKVAQRFRAILKLYKSCLDTWTKYTIAQWDSENRLKSIYSQVNSIFIPKTLTPSIE</sequence>
<dbReference type="Proteomes" id="UP000266861">
    <property type="component" value="Unassembled WGS sequence"/>
</dbReference>